<keyword evidence="5" id="KW-0677">Repeat</keyword>
<dbReference type="SUPFAM" id="SSF50978">
    <property type="entry name" value="WD40 repeat-like"/>
    <property type="match status" value="1"/>
</dbReference>
<dbReference type="Gene3D" id="2.130.10.10">
    <property type="entry name" value="YVTN repeat-like/Quinoprotein amine dehydrogenase"/>
    <property type="match status" value="1"/>
</dbReference>
<evidence type="ECO:0000256" key="1">
    <source>
        <dbReference type="ARBA" id="ARBA00004123"/>
    </source>
</evidence>
<protein>
    <submittedName>
        <fullName evidence="9">WD repeat-containing 82</fullName>
    </submittedName>
</protein>
<dbReference type="PRINTS" id="PR00320">
    <property type="entry name" value="GPROTEINBRPT"/>
</dbReference>
<dbReference type="Proteomes" id="UP001152795">
    <property type="component" value="Unassembled WGS sequence"/>
</dbReference>
<proteinExistence type="inferred from homology"/>
<evidence type="ECO:0000256" key="2">
    <source>
        <dbReference type="ARBA" id="ARBA00005616"/>
    </source>
</evidence>
<dbReference type="PANTHER" id="PTHR19861">
    <property type="entry name" value="WD40 REPEAT PROTEIN SWD2"/>
    <property type="match status" value="1"/>
</dbReference>
<evidence type="ECO:0000256" key="5">
    <source>
        <dbReference type="ARBA" id="ARBA00022737"/>
    </source>
</evidence>
<dbReference type="PANTHER" id="PTHR19861:SF0">
    <property type="entry name" value="WD REPEAT-CONTAINING PROTEIN 82"/>
    <property type="match status" value="1"/>
</dbReference>
<dbReference type="InterPro" id="IPR037867">
    <property type="entry name" value="Swd2/WDR82"/>
</dbReference>
<dbReference type="GO" id="GO:0048188">
    <property type="term" value="C:Set1C/COMPASS complex"/>
    <property type="evidence" value="ECO:0007669"/>
    <property type="project" value="TreeGrafter"/>
</dbReference>
<dbReference type="InterPro" id="IPR015943">
    <property type="entry name" value="WD40/YVTN_repeat-like_dom_sf"/>
</dbReference>
<evidence type="ECO:0000256" key="6">
    <source>
        <dbReference type="ARBA" id="ARBA00023015"/>
    </source>
</evidence>
<evidence type="ECO:0000313" key="9">
    <source>
        <dbReference type="EMBL" id="CAB4001913.1"/>
    </source>
</evidence>
<dbReference type="GO" id="GO:0006353">
    <property type="term" value="P:DNA-templated transcription termination"/>
    <property type="evidence" value="ECO:0007669"/>
    <property type="project" value="UniProtKB-KW"/>
</dbReference>
<dbReference type="InterPro" id="IPR001680">
    <property type="entry name" value="WD40_rpt"/>
</dbReference>
<comment type="caution">
    <text evidence="9">The sequence shown here is derived from an EMBL/GenBank/DDBJ whole genome shotgun (WGS) entry which is preliminary data.</text>
</comment>
<sequence>MKYSTIKEEIKEAKMKLEDQVIRSFRVAKVFRENSDRVNHLDFSTNGETLITSSDDDSMVIYDCLEGKPRRTLYSKKYGVALIQYTHAANTVIHASTKVDDTIRYLSLHDNKFLRYFQGHTKRVVTLSMSPLDDSFISGSLDKTLRLWDLRSHNCQGLMQVNGRPVAAFDPEGLVFSAGVDSEMIKLYDLRSFDKGPFSTFHIQGNTSGTEWTNLKFSNDGKMILLSTNAGAIYLIDAFQGSQLHTFTGIGSSPTSYFEACFSPDSQYVISGSKDGRVHVWAADSGQKVAVLDGNHPGPTHCVKFNPKFMTMTTACTNVAFWLPNVEEGEGAKKS</sequence>
<evidence type="ECO:0000313" key="10">
    <source>
        <dbReference type="Proteomes" id="UP001152795"/>
    </source>
</evidence>
<dbReference type="SMART" id="SM00320">
    <property type="entry name" value="WD40"/>
    <property type="match status" value="6"/>
</dbReference>
<evidence type="ECO:0000256" key="3">
    <source>
        <dbReference type="ARBA" id="ARBA00022472"/>
    </source>
</evidence>
<evidence type="ECO:0000256" key="8">
    <source>
        <dbReference type="ARBA" id="ARBA00023242"/>
    </source>
</evidence>
<comment type="subcellular location">
    <subcellularLocation>
        <location evidence="1">Nucleus</location>
    </subcellularLocation>
</comment>
<dbReference type="InterPro" id="IPR020472">
    <property type="entry name" value="WD40_PAC1"/>
</dbReference>
<evidence type="ECO:0000256" key="7">
    <source>
        <dbReference type="ARBA" id="ARBA00023163"/>
    </source>
</evidence>
<dbReference type="GO" id="GO:0003682">
    <property type="term" value="F:chromatin binding"/>
    <property type="evidence" value="ECO:0007669"/>
    <property type="project" value="TreeGrafter"/>
</dbReference>
<accession>A0A7D9I695</accession>
<dbReference type="EMBL" id="CACRXK020004207">
    <property type="protein sequence ID" value="CAB4001913.1"/>
    <property type="molecule type" value="Genomic_DNA"/>
</dbReference>
<dbReference type="InterPro" id="IPR036322">
    <property type="entry name" value="WD40_repeat_dom_sf"/>
</dbReference>
<gene>
    <name evidence="9" type="ORF">PACLA_8A024562</name>
</gene>
<keyword evidence="8" id="KW-0539">Nucleus</keyword>
<dbReference type="AlphaFoldDB" id="A0A7D9I695"/>
<keyword evidence="4" id="KW-0853">WD repeat</keyword>
<keyword evidence="6" id="KW-0805">Transcription regulation</keyword>
<dbReference type="Pfam" id="PF00400">
    <property type="entry name" value="WD40"/>
    <property type="match status" value="3"/>
</dbReference>
<reference evidence="9" key="1">
    <citation type="submission" date="2020-04" db="EMBL/GenBank/DDBJ databases">
        <authorList>
            <person name="Alioto T."/>
            <person name="Alioto T."/>
            <person name="Gomez Garrido J."/>
        </authorList>
    </citation>
    <scope>NUCLEOTIDE SEQUENCE</scope>
    <source>
        <strain evidence="9">A484AB</strain>
    </source>
</reference>
<dbReference type="PROSITE" id="PS50082">
    <property type="entry name" value="WD_REPEATS_2"/>
    <property type="match status" value="3"/>
</dbReference>
<keyword evidence="10" id="KW-1185">Reference proteome</keyword>
<keyword evidence="3" id="KW-0806">Transcription termination</keyword>
<dbReference type="CDD" id="cd00200">
    <property type="entry name" value="WD40"/>
    <property type="match status" value="1"/>
</dbReference>
<comment type="similarity">
    <text evidence="2">Belongs to the WD repeat SWD2 family.</text>
</comment>
<evidence type="ECO:0000256" key="4">
    <source>
        <dbReference type="ARBA" id="ARBA00022574"/>
    </source>
</evidence>
<organism evidence="9 10">
    <name type="scientific">Paramuricea clavata</name>
    <name type="common">Red gorgonian</name>
    <name type="synonym">Violescent sea-whip</name>
    <dbReference type="NCBI Taxonomy" id="317549"/>
    <lineage>
        <taxon>Eukaryota</taxon>
        <taxon>Metazoa</taxon>
        <taxon>Cnidaria</taxon>
        <taxon>Anthozoa</taxon>
        <taxon>Octocorallia</taxon>
        <taxon>Malacalcyonacea</taxon>
        <taxon>Plexauridae</taxon>
        <taxon>Paramuricea</taxon>
    </lineage>
</organism>
<name>A0A7D9I695_PARCT</name>
<dbReference type="PROSITE" id="PS50294">
    <property type="entry name" value="WD_REPEATS_REGION"/>
    <property type="match status" value="1"/>
</dbReference>
<dbReference type="OrthoDB" id="27537at2759"/>
<dbReference type="GO" id="GO:0071027">
    <property type="term" value="P:nuclear RNA surveillance"/>
    <property type="evidence" value="ECO:0007669"/>
    <property type="project" value="UniProtKB-ARBA"/>
</dbReference>
<dbReference type="FunFam" id="2.130.10.10:FF:000065">
    <property type="entry name" value="WD repeat-containing protein 82"/>
    <property type="match status" value="1"/>
</dbReference>
<keyword evidence="7" id="KW-0804">Transcription</keyword>
<dbReference type="GO" id="GO:0032785">
    <property type="term" value="P:negative regulation of DNA-templated transcription, elongation"/>
    <property type="evidence" value="ECO:0007669"/>
    <property type="project" value="UniProtKB-ARBA"/>
</dbReference>